<accession>A0A8H3EFX3</accession>
<evidence type="ECO:0008006" key="8">
    <source>
        <dbReference type="Google" id="ProtNLM"/>
    </source>
</evidence>
<sequence>MKTLQDLLYTFAGNSNPAVMIPQTTPLNYNDLYNQVQYLQSELASLDLNRGSCLSIVLPNSFVFVALFLAISCMRAVAVPLNPALKQDEYGFYLEDLESEVVFVPKGAFCERHAAVLAALDKGVTIIECCLNDVQIVLDQPPAQQDVALILHTSGTTGRPKAVPLTHQNILASVTNVCATYNLTPHDRTILIIPIFHVHGLLASTLAPLYSGGTVIIPHRLTHSFWTDFIAYNATWYTGTPTSHSIILQFPLPKPIPPLLRFIRSGSGPLSPFLHQKLETAFGVPVLNNYALTEACGQITSNLLPPVLRKPDSVGTATGVEVLILDPLGRPLPPDTEGEICIRGPNVTSGYLDNETQNAASFTSDHFFRTGDNGRCDGDGYIFLTGRIKEVINKGGEKISPAELDDVIVHHPAVAEAATFAMEDEMYGQDVAVAVMVVQGEKIDAVGLRRWIRGRVAAFKVPKNIFFVSEIPKTATGKVRRDVLAKMVLGKEVVMPKL</sequence>
<evidence type="ECO:0000313" key="7">
    <source>
        <dbReference type="Proteomes" id="UP000664203"/>
    </source>
</evidence>
<evidence type="ECO:0000256" key="1">
    <source>
        <dbReference type="ARBA" id="ARBA00006432"/>
    </source>
</evidence>
<dbReference type="PANTHER" id="PTHR43201">
    <property type="entry name" value="ACYL-COA SYNTHETASE"/>
    <property type="match status" value="1"/>
</dbReference>
<dbReference type="OrthoDB" id="3633556at2759"/>
<protein>
    <recommendedName>
        <fullName evidence="8">Peroxisomal-coenzyme A synthetase</fullName>
    </recommendedName>
</protein>
<evidence type="ECO:0000256" key="2">
    <source>
        <dbReference type="ARBA" id="ARBA00022598"/>
    </source>
</evidence>
<name>A0A8H3EFX3_9LECA</name>
<keyword evidence="3" id="KW-1133">Transmembrane helix</keyword>
<dbReference type="InterPro" id="IPR020845">
    <property type="entry name" value="AMP-binding_CS"/>
</dbReference>
<feature type="domain" description="AMP-dependent synthetase/ligase" evidence="4">
    <location>
        <begin position="23"/>
        <end position="352"/>
    </location>
</feature>
<dbReference type="EMBL" id="CAJPDR010000006">
    <property type="protein sequence ID" value="CAF9904473.1"/>
    <property type="molecule type" value="Genomic_DNA"/>
</dbReference>
<dbReference type="Pfam" id="PF00501">
    <property type="entry name" value="AMP-binding"/>
    <property type="match status" value="1"/>
</dbReference>
<reference evidence="6" key="1">
    <citation type="submission" date="2021-03" db="EMBL/GenBank/DDBJ databases">
        <authorList>
            <person name="Tagirdzhanova G."/>
        </authorList>
    </citation>
    <scope>NUCLEOTIDE SEQUENCE</scope>
</reference>
<evidence type="ECO:0000313" key="6">
    <source>
        <dbReference type="EMBL" id="CAF9904473.1"/>
    </source>
</evidence>
<dbReference type="AlphaFoldDB" id="A0A8H3EFX3"/>
<keyword evidence="3" id="KW-0812">Transmembrane</keyword>
<evidence type="ECO:0000256" key="3">
    <source>
        <dbReference type="SAM" id="Phobius"/>
    </source>
</evidence>
<dbReference type="Gene3D" id="3.40.50.12780">
    <property type="entry name" value="N-terminal domain of ligase-like"/>
    <property type="match status" value="1"/>
</dbReference>
<proteinExistence type="inferred from homology"/>
<dbReference type="PROSITE" id="PS00455">
    <property type="entry name" value="AMP_BINDING"/>
    <property type="match status" value="1"/>
</dbReference>
<dbReference type="InterPro" id="IPR042099">
    <property type="entry name" value="ANL_N_sf"/>
</dbReference>
<keyword evidence="2" id="KW-0436">Ligase</keyword>
<dbReference type="SUPFAM" id="SSF56801">
    <property type="entry name" value="Acetyl-CoA synthetase-like"/>
    <property type="match status" value="1"/>
</dbReference>
<keyword evidence="3" id="KW-0472">Membrane</keyword>
<evidence type="ECO:0000259" key="4">
    <source>
        <dbReference type="Pfam" id="PF00501"/>
    </source>
</evidence>
<dbReference type="GO" id="GO:0031956">
    <property type="term" value="F:medium-chain fatty acid-CoA ligase activity"/>
    <property type="evidence" value="ECO:0007669"/>
    <property type="project" value="TreeGrafter"/>
</dbReference>
<keyword evidence="7" id="KW-1185">Reference proteome</keyword>
<evidence type="ECO:0000259" key="5">
    <source>
        <dbReference type="Pfam" id="PF13193"/>
    </source>
</evidence>
<dbReference type="GO" id="GO:0006631">
    <property type="term" value="P:fatty acid metabolic process"/>
    <property type="evidence" value="ECO:0007669"/>
    <property type="project" value="TreeGrafter"/>
</dbReference>
<dbReference type="Proteomes" id="UP000664203">
    <property type="component" value="Unassembled WGS sequence"/>
</dbReference>
<dbReference type="Pfam" id="PF13193">
    <property type="entry name" value="AMP-binding_C"/>
    <property type="match status" value="1"/>
</dbReference>
<dbReference type="PANTHER" id="PTHR43201:SF5">
    <property type="entry name" value="MEDIUM-CHAIN ACYL-COA LIGASE ACSF2, MITOCHONDRIAL"/>
    <property type="match status" value="1"/>
</dbReference>
<organism evidence="6 7">
    <name type="scientific">Alectoria fallacina</name>
    <dbReference type="NCBI Taxonomy" id="1903189"/>
    <lineage>
        <taxon>Eukaryota</taxon>
        <taxon>Fungi</taxon>
        <taxon>Dikarya</taxon>
        <taxon>Ascomycota</taxon>
        <taxon>Pezizomycotina</taxon>
        <taxon>Lecanoromycetes</taxon>
        <taxon>OSLEUM clade</taxon>
        <taxon>Lecanoromycetidae</taxon>
        <taxon>Lecanorales</taxon>
        <taxon>Lecanorineae</taxon>
        <taxon>Parmeliaceae</taxon>
        <taxon>Alectoria</taxon>
    </lineage>
</organism>
<feature type="transmembrane region" description="Helical" evidence="3">
    <location>
        <begin position="56"/>
        <end position="78"/>
    </location>
</feature>
<comment type="caution">
    <text evidence="6">The sequence shown here is derived from an EMBL/GenBank/DDBJ whole genome shotgun (WGS) entry which is preliminary data.</text>
</comment>
<gene>
    <name evidence="6" type="ORF">ALECFALPRED_008571</name>
</gene>
<dbReference type="InterPro" id="IPR025110">
    <property type="entry name" value="AMP-bd_C"/>
</dbReference>
<dbReference type="InterPro" id="IPR000873">
    <property type="entry name" value="AMP-dep_synth/lig_dom"/>
</dbReference>
<comment type="similarity">
    <text evidence="1">Belongs to the ATP-dependent AMP-binding enzyme family.</text>
</comment>
<dbReference type="Gene3D" id="3.30.300.30">
    <property type="match status" value="1"/>
</dbReference>
<feature type="domain" description="AMP-binding enzyme C-terminal" evidence="5">
    <location>
        <begin position="403"/>
        <end position="478"/>
    </location>
</feature>
<dbReference type="InterPro" id="IPR045851">
    <property type="entry name" value="AMP-bd_C_sf"/>
</dbReference>